<reference evidence="9" key="1">
    <citation type="journal article" date="2017" name="Proc. Natl. Acad. Sci. U.S.A.">
        <title>Simulation of Deepwater Horizon oil plume reveals substrate specialization within a complex community of hydrocarbon-degraders.</title>
        <authorList>
            <person name="Hu P."/>
            <person name="Dubinsky E.A."/>
            <person name="Probst A.J."/>
            <person name="Wang J."/>
            <person name="Sieber C.M.K."/>
            <person name="Tom L.M."/>
            <person name="Gardinali P."/>
            <person name="Banfield J.F."/>
            <person name="Atlas R.M."/>
            <person name="Andersen G.L."/>
        </authorList>
    </citation>
    <scope>NUCLEOTIDE SEQUENCE [LARGE SCALE GENOMIC DNA]</scope>
</reference>
<dbReference type="AlphaFoldDB" id="A0A1Y5F7H5"/>
<feature type="transmembrane region" description="Helical" evidence="7">
    <location>
        <begin position="301"/>
        <end position="321"/>
    </location>
</feature>
<dbReference type="GO" id="GO:0012505">
    <property type="term" value="C:endomembrane system"/>
    <property type="evidence" value="ECO:0007669"/>
    <property type="project" value="UniProtKB-SubCell"/>
</dbReference>
<dbReference type="Proteomes" id="UP000196531">
    <property type="component" value="Unassembled WGS sequence"/>
</dbReference>
<feature type="transmembrane region" description="Helical" evidence="7">
    <location>
        <begin position="360"/>
        <end position="382"/>
    </location>
</feature>
<evidence type="ECO:0000256" key="5">
    <source>
        <dbReference type="ARBA" id="ARBA00022989"/>
    </source>
</evidence>
<evidence type="ECO:0000256" key="1">
    <source>
        <dbReference type="ARBA" id="ARBA00004127"/>
    </source>
</evidence>
<feature type="transmembrane region" description="Helical" evidence="7">
    <location>
        <begin position="251"/>
        <end position="267"/>
    </location>
</feature>
<evidence type="ECO:0000256" key="6">
    <source>
        <dbReference type="ARBA" id="ARBA00023136"/>
    </source>
</evidence>
<dbReference type="Pfam" id="PF07690">
    <property type="entry name" value="MFS_1"/>
    <property type="match status" value="1"/>
</dbReference>
<dbReference type="GO" id="GO:0022857">
    <property type="term" value="F:transmembrane transporter activity"/>
    <property type="evidence" value="ECO:0007669"/>
    <property type="project" value="InterPro"/>
</dbReference>
<dbReference type="InterPro" id="IPR036259">
    <property type="entry name" value="MFS_trans_sf"/>
</dbReference>
<accession>A0A1Y5F7H5</accession>
<evidence type="ECO:0000256" key="7">
    <source>
        <dbReference type="SAM" id="Phobius"/>
    </source>
</evidence>
<keyword evidence="6 7" id="KW-0472">Membrane</keyword>
<keyword evidence="4 7" id="KW-0812">Transmembrane</keyword>
<feature type="transmembrane region" description="Helical" evidence="7">
    <location>
        <begin position="279"/>
        <end position="295"/>
    </location>
</feature>
<feature type="transmembrane region" description="Helical" evidence="7">
    <location>
        <begin position="211"/>
        <end position="231"/>
    </location>
</feature>
<keyword evidence="5 7" id="KW-1133">Transmembrane helix</keyword>
<dbReference type="EMBL" id="MAAO01000006">
    <property type="protein sequence ID" value="OUR96685.1"/>
    <property type="molecule type" value="Genomic_DNA"/>
</dbReference>
<comment type="subcellular location">
    <subcellularLocation>
        <location evidence="1">Endomembrane system</location>
        <topology evidence="1">Multi-pass membrane protein</topology>
    </subcellularLocation>
</comment>
<sequence length="387" mass="43056">MPKNILEVINMKWNLILLAYLSLFALSLIDNGRAPTYYSILSDLEIGPAKGSYIFTIASFISLIVCLTAPKWLPRIGPVKGTRLSLLFLAASGICLYFTGRFLSYPLLLVSSALLGLGIAICSLTMNILIMKGSTSELRRKVFSGLHAIYGFSSLLAPFVLAGILKIGGDWKIYFLAVSTLPVLVLLMTSKTDNLLEKEEQGKALEKGVPLKVRILFGVLFGCYVGSELVISSRLPYYLNTHLKLDEVTSGYYLSLFFLFLTMGRIIFSLKHFNIKSEILLLVSFITTLISFTLGHQVHPFFLSLMGLFMSYAFPTALDYLVQVFDLKSDYMLTSVMTWIGVVLGFVHFFFGMINESYGANIALLISPFLSLCSLSALMIFLKMKKV</sequence>
<protein>
    <recommendedName>
        <fullName evidence="10">Major facilitator superfamily (MFS) profile domain-containing protein</fullName>
    </recommendedName>
</protein>
<feature type="transmembrane region" description="Helical" evidence="7">
    <location>
        <begin position="142"/>
        <end position="165"/>
    </location>
</feature>
<evidence type="ECO:0000313" key="9">
    <source>
        <dbReference type="Proteomes" id="UP000196531"/>
    </source>
</evidence>
<evidence type="ECO:0000313" key="8">
    <source>
        <dbReference type="EMBL" id="OUR96685.1"/>
    </source>
</evidence>
<dbReference type="SUPFAM" id="SSF103473">
    <property type="entry name" value="MFS general substrate transporter"/>
    <property type="match status" value="1"/>
</dbReference>
<dbReference type="PANTHER" id="PTHR23514:SF3">
    <property type="entry name" value="BYPASS OF STOP CODON PROTEIN 6"/>
    <property type="match status" value="1"/>
</dbReference>
<dbReference type="GO" id="GO:0016020">
    <property type="term" value="C:membrane"/>
    <property type="evidence" value="ECO:0007669"/>
    <property type="project" value="TreeGrafter"/>
</dbReference>
<feature type="transmembrane region" description="Helical" evidence="7">
    <location>
        <begin position="12"/>
        <end position="29"/>
    </location>
</feature>
<organism evidence="8 9">
    <name type="scientific">Halobacteriovorax marinus</name>
    <dbReference type="NCBI Taxonomy" id="97084"/>
    <lineage>
        <taxon>Bacteria</taxon>
        <taxon>Pseudomonadati</taxon>
        <taxon>Bdellovibrionota</taxon>
        <taxon>Bacteriovoracia</taxon>
        <taxon>Bacteriovoracales</taxon>
        <taxon>Halobacteriovoraceae</taxon>
        <taxon>Halobacteriovorax</taxon>
    </lineage>
</organism>
<feature type="transmembrane region" description="Helical" evidence="7">
    <location>
        <begin position="81"/>
        <end position="99"/>
    </location>
</feature>
<name>A0A1Y5F7H5_9BACT</name>
<proteinExistence type="inferred from homology"/>
<evidence type="ECO:0000256" key="4">
    <source>
        <dbReference type="ARBA" id="ARBA00022692"/>
    </source>
</evidence>
<feature type="transmembrane region" description="Helical" evidence="7">
    <location>
        <begin position="49"/>
        <end position="69"/>
    </location>
</feature>
<comment type="similarity">
    <text evidence="2">Belongs to the major facilitator superfamily.</text>
</comment>
<dbReference type="PANTHER" id="PTHR23514">
    <property type="entry name" value="BYPASS OF STOP CODON PROTEIN 6"/>
    <property type="match status" value="1"/>
</dbReference>
<dbReference type="InterPro" id="IPR051788">
    <property type="entry name" value="MFS_Transporter"/>
</dbReference>
<comment type="caution">
    <text evidence="8">The sequence shown here is derived from an EMBL/GenBank/DDBJ whole genome shotgun (WGS) entry which is preliminary data.</text>
</comment>
<dbReference type="Gene3D" id="1.20.1250.20">
    <property type="entry name" value="MFS general substrate transporter like domains"/>
    <property type="match status" value="2"/>
</dbReference>
<dbReference type="InterPro" id="IPR011701">
    <property type="entry name" value="MFS"/>
</dbReference>
<evidence type="ECO:0000256" key="2">
    <source>
        <dbReference type="ARBA" id="ARBA00008335"/>
    </source>
</evidence>
<keyword evidence="3" id="KW-0813">Transport</keyword>
<evidence type="ECO:0008006" key="10">
    <source>
        <dbReference type="Google" id="ProtNLM"/>
    </source>
</evidence>
<feature type="transmembrane region" description="Helical" evidence="7">
    <location>
        <begin position="333"/>
        <end position="354"/>
    </location>
</feature>
<feature type="transmembrane region" description="Helical" evidence="7">
    <location>
        <begin position="171"/>
        <end position="190"/>
    </location>
</feature>
<gene>
    <name evidence="8" type="ORF">A9Q84_10100</name>
</gene>
<feature type="transmembrane region" description="Helical" evidence="7">
    <location>
        <begin position="105"/>
        <end position="130"/>
    </location>
</feature>
<evidence type="ECO:0000256" key="3">
    <source>
        <dbReference type="ARBA" id="ARBA00022448"/>
    </source>
</evidence>